<dbReference type="InterPro" id="IPR036457">
    <property type="entry name" value="PPM-type-like_dom_sf"/>
</dbReference>
<dbReference type="Gene3D" id="3.60.40.10">
    <property type="entry name" value="PPM-type phosphatase domain"/>
    <property type="match status" value="1"/>
</dbReference>
<gene>
    <name evidence="1" type="ORF">B9Z19DRAFT_935526</name>
</gene>
<evidence type="ECO:0000313" key="1">
    <source>
        <dbReference type="EMBL" id="PUU77824.1"/>
    </source>
</evidence>
<dbReference type="AlphaFoldDB" id="A0A2T6ZQX0"/>
<protein>
    <recommendedName>
        <fullName evidence="3">PPM-type phosphatase domain-containing protein</fullName>
    </recommendedName>
</protein>
<dbReference type="EMBL" id="NESQ01000139">
    <property type="protein sequence ID" value="PUU77824.1"/>
    <property type="molecule type" value="Genomic_DNA"/>
</dbReference>
<organism evidence="1 2">
    <name type="scientific">Tuber borchii</name>
    <name type="common">White truffle</name>
    <dbReference type="NCBI Taxonomy" id="42251"/>
    <lineage>
        <taxon>Eukaryota</taxon>
        <taxon>Fungi</taxon>
        <taxon>Dikarya</taxon>
        <taxon>Ascomycota</taxon>
        <taxon>Pezizomycotina</taxon>
        <taxon>Pezizomycetes</taxon>
        <taxon>Pezizales</taxon>
        <taxon>Tuberaceae</taxon>
        <taxon>Tuber</taxon>
    </lineage>
</organism>
<dbReference type="OrthoDB" id="416093at2759"/>
<dbReference type="GO" id="GO:0043169">
    <property type="term" value="F:cation binding"/>
    <property type="evidence" value="ECO:0007669"/>
    <property type="project" value="InterPro"/>
</dbReference>
<reference evidence="1 2" key="1">
    <citation type="submission" date="2017-04" db="EMBL/GenBank/DDBJ databases">
        <title>Draft genome sequence of Tuber borchii Vittad., a whitish edible truffle.</title>
        <authorList>
            <consortium name="DOE Joint Genome Institute"/>
            <person name="Murat C."/>
            <person name="Kuo A."/>
            <person name="Barry K.W."/>
            <person name="Clum A."/>
            <person name="Dockter R.B."/>
            <person name="Fauchery L."/>
            <person name="Iotti M."/>
            <person name="Kohler A."/>
            <person name="Labutti K."/>
            <person name="Lindquist E.A."/>
            <person name="Lipzen A."/>
            <person name="Ohm R.A."/>
            <person name="Wang M."/>
            <person name="Grigoriev I.V."/>
            <person name="Zambonelli A."/>
            <person name="Martin F.M."/>
        </authorList>
    </citation>
    <scope>NUCLEOTIDE SEQUENCE [LARGE SCALE GENOMIC DNA]</scope>
    <source>
        <strain evidence="1 2">Tbo3840</strain>
    </source>
</reference>
<feature type="non-terminal residue" evidence="1">
    <location>
        <position position="86"/>
    </location>
</feature>
<dbReference type="PROSITE" id="PS01032">
    <property type="entry name" value="PPM_1"/>
    <property type="match status" value="1"/>
</dbReference>
<comment type="caution">
    <text evidence="1">The sequence shown here is derived from an EMBL/GenBank/DDBJ whole genome shotgun (WGS) entry which is preliminary data.</text>
</comment>
<proteinExistence type="predicted"/>
<dbReference type="STRING" id="42251.A0A2T6ZQX0"/>
<accession>A0A2T6ZQX0</accession>
<evidence type="ECO:0000313" key="2">
    <source>
        <dbReference type="Proteomes" id="UP000244722"/>
    </source>
</evidence>
<dbReference type="SUPFAM" id="SSF81606">
    <property type="entry name" value="PP2C-like"/>
    <property type="match status" value="1"/>
</dbReference>
<feature type="non-terminal residue" evidence="1">
    <location>
        <position position="1"/>
    </location>
</feature>
<evidence type="ECO:0008006" key="3">
    <source>
        <dbReference type="Google" id="ProtNLM"/>
    </source>
</evidence>
<sequence length="86" mass="9585">TVVRIPLRSAKQHFGASRSRGNRPYNEDRYQAGVIDIPPFTLSPDSAPTDPSVFYFGVFDGHGGEDCSAFIKDYLHTYIEQSAKAF</sequence>
<keyword evidence="2" id="KW-1185">Reference proteome</keyword>
<dbReference type="Proteomes" id="UP000244722">
    <property type="component" value="Unassembled WGS sequence"/>
</dbReference>
<dbReference type="InterPro" id="IPR000222">
    <property type="entry name" value="PP2C_BS"/>
</dbReference>
<name>A0A2T6ZQX0_TUBBO</name>